<dbReference type="AlphaFoldDB" id="A0A4Y3UK44"/>
<feature type="binding site" description="in other chain" evidence="5">
    <location>
        <position position="178"/>
    </location>
    <ligand>
        <name>substrate</name>
        <note>ligand shared between two neighboring subunits</note>
    </ligand>
</feature>
<dbReference type="InterPro" id="IPR029045">
    <property type="entry name" value="ClpP/crotonase-like_dom_sf"/>
</dbReference>
<dbReference type="OrthoDB" id="9807606at2"/>
<dbReference type="InterPro" id="IPR001753">
    <property type="entry name" value="Enoyl-CoA_hydra/iso"/>
</dbReference>
<dbReference type="FunFam" id="3.90.226.10:FF:000003">
    <property type="entry name" value="1,4-dihydroxy-2-naphthoyl-CoA synthase"/>
    <property type="match status" value="1"/>
</dbReference>
<feature type="binding site" description="in other chain" evidence="5">
    <location>
        <position position="184"/>
    </location>
    <ligand>
        <name>substrate</name>
        <note>ligand shared between two neighboring subunits</note>
    </ligand>
</feature>
<accession>A0A4Y3UK44</accession>
<evidence type="ECO:0000256" key="3">
    <source>
        <dbReference type="ARBA" id="ARBA00054238"/>
    </source>
</evidence>
<feature type="binding site" description="in other chain" evidence="5">
    <location>
        <begin position="98"/>
        <end position="102"/>
    </location>
    <ligand>
        <name>substrate</name>
        <note>ligand shared between two neighboring subunits</note>
    </ligand>
</feature>
<feature type="binding site" description="in other chain" evidence="5">
    <location>
        <begin position="151"/>
        <end position="155"/>
    </location>
    <ligand>
        <name>substrate</name>
        <note>ligand shared between two neighboring subunits</note>
    </ligand>
</feature>
<keyword evidence="2 5" id="KW-0456">Lyase</keyword>
<comment type="catalytic activity">
    <reaction evidence="1 5">
        <text>2-succinylbenzoyl-CoA + H(+) = 1,4-dihydroxy-2-naphthoyl-CoA + H2O</text>
        <dbReference type="Rhea" id="RHEA:26562"/>
        <dbReference type="ChEBI" id="CHEBI:15377"/>
        <dbReference type="ChEBI" id="CHEBI:15378"/>
        <dbReference type="ChEBI" id="CHEBI:57364"/>
        <dbReference type="ChEBI" id="CHEBI:58897"/>
        <dbReference type="EC" id="4.1.3.36"/>
    </reaction>
</comment>
<evidence type="ECO:0000313" key="6">
    <source>
        <dbReference type="EMBL" id="TQM98928.1"/>
    </source>
</evidence>
<keyword evidence="7" id="KW-1185">Reference proteome</keyword>
<dbReference type="CDD" id="cd06558">
    <property type="entry name" value="crotonase-like"/>
    <property type="match status" value="1"/>
</dbReference>
<dbReference type="GO" id="GO:0008935">
    <property type="term" value="F:1,4-dihydroxy-2-naphthoyl-CoA synthase activity"/>
    <property type="evidence" value="ECO:0007669"/>
    <property type="project" value="UniProtKB-UniRule"/>
</dbReference>
<feature type="binding site" description="in other chain" evidence="5">
    <location>
        <position position="53"/>
    </location>
    <ligand>
        <name>substrate</name>
        <note>ligand shared between two neighboring subunits</note>
    </ligand>
</feature>
<dbReference type="SUPFAM" id="SSF52096">
    <property type="entry name" value="ClpP/crotonase"/>
    <property type="match status" value="1"/>
</dbReference>
<evidence type="ECO:0000256" key="2">
    <source>
        <dbReference type="ARBA" id="ARBA00023239"/>
    </source>
</evidence>
<dbReference type="GO" id="GO:0009234">
    <property type="term" value="P:menaquinone biosynthetic process"/>
    <property type="evidence" value="ECO:0007669"/>
    <property type="project" value="UniProtKB-UniRule"/>
</dbReference>
<dbReference type="FunFam" id="1.10.12.10:FF:000003">
    <property type="entry name" value="1,4-dihydroxy-2-naphthoyl-CoA synthase"/>
    <property type="match status" value="1"/>
</dbReference>
<evidence type="ECO:0000256" key="1">
    <source>
        <dbReference type="ARBA" id="ARBA00000177"/>
    </source>
</evidence>
<reference evidence="6 7" key="1">
    <citation type="submission" date="2019-06" db="EMBL/GenBank/DDBJ databases">
        <title>Sequencing the genomes of 1000 actinobacteria strains.</title>
        <authorList>
            <person name="Klenk H.-P."/>
        </authorList>
    </citation>
    <scope>NUCLEOTIDE SEQUENCE [LARGE SCALE GENOMIC DNA]</scope>
    <source>
        <strain evidence="6 7">DSM 20427</strain>
    </source>
</reference>
<comment type="similarity">
    <text evidence="5">Belongs to the enoyl-CoA hydratase/isomerase family. MenB subfamily.</text>
</comment>
<dbReference type="InterPro" id="IPR010198">
    <property type="entry name" value="DHNA-CoA_synthase_MenB"/>
</dbReference>
<comment type="caution">
    <text evidence="6">The sequence shown here is derived from an EMBL/GenBank/DDBJ whole genome shotgun (WGS) entry which is preliminary data.</text>
</comment>
<dbReference type="PANTHER" id="PTHR43113">
    <property type="entry name" value="NUCLEOSIDE-DIPHOSPHATE-SUGAR EPIMERASE"/>
    <property type="match status" value="1"/>
</dbReference>
<dbReference type="PANTHER" id="PTHR43113:SF1">
    <property type="entry name" value="1,4-DIHYDROXY-2-NAPHTHOYL-COA SYNTHASE, PEROXISOMAL"/>
    <property type="match status" value="1"/>
</dbReference>
<proteinExistence type="inferred from homology"/>
<dbReference type="EMBL" id="VFPS01000002">
    <property type="protein sequence ID" value="TQM98928.1"/>
    <property type="molecule type" value="Genomic_DNA"/>
</dbReference>
<dbReference type="UniPathway" id="UPA00079"/>
<dbReference type="Pfam" id="PF00378">
    <property type="entry name" value="ECH_1"/>
    <property type="match status" value="1"/>
</dbReference>
<dbReference type="EC" id="4.1.3.36" evidence="4 5"/>
<comment type="pathway">
    <text evidence="5">Quinol/quinone metabolism; 1,4-dihydroxy-2-naphthoate biosynthesis; 1,4-dihydroxy-2-naphthoate from chorismate: step 6/7.</text>
</comment>
<evidence type="ECO:0000256" key="4">
    <source>
        <dbReference type="ARBA" id="ARBA00066833"/>
    </source>
</evidence>
<evidence type="ECO:0000313" key="7">
    <source>
        <dbReference type="Proteomes" id="UP000319804"/>
    </source>
</evidence>
<dbReference type="NCBIfam" id="NF006186">
    <property type="entry name" value="PRK08321.1"/>
    <property type="match status" value="1"/>
</dbReference>
<comment type="pathway">
    <text evidence="5">Quinol/quinone metabolism; menaquinone biosynthesis.</text>
</comment>
<feature type="site" description="Important for catalysis" evidence="5">
    <location>
        <position position="179"/>
    </location>
</feature>
<dbReference type="Gene3D" id="1.10.12.10">
    <property type="entry name" value="Lyase 2-enoyl-coa Hydratase, Chain A, domain 2"/>
    <property type="match status" value="1"/>
</dbReference>
<comment type="function">
    <text evidence="3 5">Converts o-succinylbenzoyl-CoA (OSB-CoA) to 1,4-dihydroxy-2-naphthoyl-CoA (DHNA-CoA).</text>
</comment>
<comment type="caution">
    <text evidence="5">Lacks conserved residue(s) required for the propagation of feature annotation.</text>
</comment>
<dbReference type="UniPathway" id="UPA01057">
    <property type="reaction ID" value="UER00167"/>
</dbReference>
<dbReference type="RefSeq" id="WP_141379937.1">
    <property type="nucleotide sequence ID" value="NZ_BJNA01000012.1"/>
</dbReference>
<feature type="binding site" evidence="5">
    <location>
        <position position="296"/>
    </location>
    <ligand>
        <name>substrate</name>
        <note>ligand shared between two neighboring subunits</note>
    </ligand>
</feature>
<feature type="binding site" description="in other chain" evidence="5">
    <location>
        <position position="110"/>
    </location>
    <ligand>
        <name>substrate</name>
        <note>ligand shared between two neighboring subunits</note>
    </ligand>
</feature>
<dbReference type="InterPro" id="IPR014748">
    <property type="entry name" value="Enoyl-CoA_hydra_C"/>
</dbReference>
<evidence type="ECO:0000256" key="5">
    <source>
        <dbReference type="HAMAP-Rule" id="MF_01934"/>
    </source>
</evidence>
<gene>
    <name evidence="5" type="primary">menB</name>
    <name evidence="6" type="ORF">FHX68_1649</name>
</gene>
<dbReference type="NCBIfam" id="TIGR01929">
    <property type="entry name" value="menB"/>
    <property type="match status" value="1"/>
</dbReference>
<sequence length="308" mass="33512">MTAPFVSDLFDPAEWAPAPGSVTDGASVYTDITAHVSTDGRIARIAFDRPEVRNAFRPHTVDELYRALDIARQDPKIGVVLLTGNGPSPKDGGWAFCSGGDQRIRGRDGYTYAADDATAPDAARAGRLHILEVQRLIRFMPKVVIAVIPGWAAGGGHSLHIVCDLSVASAEHGRFKQTDADVGSFDAGYGSAYMARQVGQKVAREVFFLAEEYSAQRAYEMGAVNRVVPHAELEREALAMARTILGKSPTAIRMLKFAFNAIDDGMVGQQVFAGEATRLAYGTDEAVEGRDAFLEKRDPDWSPYPYHY</sequence>
<feature type="site" description="Important for catalysis" evidence="5">
    <location>
        <position position="281"/>
    </location>
</feature>
<keyword evidence="5" id="KW-0474">Menaquinone biosynthesis</keyword>
<dbReference type="Gene3D" id="3.90.226.10">
    <property type="entry name" value="2-enoyl-CoA Hydratase, Chain A, domain 1"/>
    <property type="match status" value="1"/>
</dbReference>
<protein>
    <recommendedName>
        <fullName evidence="4 5">1,4-dihydroxy-2-naphthoyl-CoA synthase</fullName>
        <shortName evidence="5">DHNA-CoA synthase</shortName>
        <ecNumber evidence="4 5">4.1.3.36</ecNumber>
    </recommendedName>
</protein>
<dbReference type="HAMAP" id="MF_01934">
    <property type="entry name" value="MenB"/>
    <property type="match status" value="1"/>
</dbReference>
<name>A0A4Y3UK44_9MICO</name>
<organism evidence="6 7">
    <name type="scientific">Microbacterium lacticum</name>
    <dbReference type="NCBI Taxonomy" id="33885"/>
    <lineage>
        <taxon>Bacteria</taxon>
        <taxon>Bacillati</taxon>
        <taxon>Actinomycetota</taxon>
        <taxon>Actinomycetes</taxon>
        <taxon>Micrococcales</taxon>
        <taxon>Microbacteriaceae</taxon>
        <taxon>Microbacterium</taxon>
    </lineage>
</organism>
<dbReference type="Proteomes" id="UP000319804">
    <property type="component" value="Unassembled WGS sequence"/>
</dbReference>
<feature type="binding site" evidence="5">
    <location>
        <position position="281"/>
    </location>
    <ligand>
        <name>substrate</name>
        <note>ligand shared between two neighboring subunits</note>
    </ligand>
</feature>
<feature type="site" description="Important for catalysis" evidence="5">
    <location>
        <position position="110"/>
    </location>
</feature>